<sequence>SYCVVSAFPMRELGCAVRPRRNSVCSGKRPALKTCQWVQTHIEARPSSNTTRPKQTALILALCSSLILKSPTQALTCALAAIVSAQTALQFRSLFSEESTSVGYRVLGAQAPLSIRPLFPYSKVLVSAAGLQSPIIGIEPHSSTVRVGESATFRCQVYSGAQPVRLEWKLANNQPLPGNN</sequence>
<evidence type="ECO:0000259" key="1">
    <source>
        <dbReference type="PROSITE" id="PS50835"/>
    </source>
</evidence>
<accession>A0ABV0NQW9</accession>
<comment type="caution">
    <text evidence="2">The sequence shown here is derived from an EMBL/GenBank/DDBJ whole genome shotgun (WGS) entry which is preliminary data.</text>
</comment>
<dbReference type="InterPro" id="IPR007110">
    <property type="entry name" value="Ig-like_dom"/>
</dbReference>
<name>A0ABV0NQW9_9TELE</name>
<dbReference type="SUPFAM" id="SSF48726">
    <property type="entry name" value="Immunoglobulin"/>
    <property type="match status" value="1"/>
</dbReference>
<evidence type="ECO:0000313" key="2">
    <source>
        <dbReference type="EMBL" id="MEQ2172933.1"/>
    </source>
</evidence>
<reference evidence="2 3" key="1">
    <citation type="submission" date="2021-06" db="EMBL/GenBank/DDBJ databases">
        <authorList>
            <person name="Palmer J.M."/>
        </authorList>
    </citation>
    <scope>NUCLEOTIDE SEQUENCE [LARGE SCALE GENOMIC DNA]</scope>
    <source>
        <strain evidence="2 3">GA_2019</strain>
        <tissue evidence="2">Muscle</tissue>
    </source>
</reference>
<protein>
    <recommendedName>
        <fullName evidence="1">Ig-like domain-containing protein</fullName>
    </recommendedName>
</protein>
<dbReference type="Gene3D" id="2.60.40.10">
    <property type="entry name" value="Immunoglobulins"/>
    <property type="match status" value="1"/>
</dbReference>
<dbReference type="InterPro" id="IPR013783">
    <property type="entry name" value="Ig-like_fold"/>
</dbReference>
<feature type="non-terminal residue" evidence="2">
    <location>
        <position position="1"/>
    </location>
</feature>
<feature type="domain" description="Ig-like" evidence="1">
    <location>
        <begin position="134"/>
        <end position="180"/>
    </location>
</feature>
<dbReference type="Proteomes" id="UP001476798">
    <property type="component" value="Unassembled WGS sequence"/>
</dbReference>
<organism evidence="2 3">
    <name type="scientific">Goodea atripinnis</name>
    <dbReference type="NCBI Taxonomy" id="208336"/>
    <lineage>
        <taxon>Eukaryota</taxon>
        <taxon>Metazoa</taxon>
        <taxon>Chordata</taxon>
        <taxon>Craniata</taxon>
        <taxon>Vertebrata</taxon>
        <taxon>Euteleostomi</taxon>
        <taxon>Actinopterygii</taxon>
        <taxon>Neopterygii</taxon>
        <taxon>Teleostei</taxon>
        <taxon>Neoteleostei</taxon>
        <taxon>Acanthomorphata</taxon>
        <taxon>Ovalentaria</taxon>
        <taxon>Atherinomorphae</taxon>
        <taxon>Cyprinodontiformes</taxon>
        <taxon>Goodeidae</taxon>
        <taxon>Goodea</taxon>
    </lineage>
</organism>
<keyword evidence="3" id="KW-1185">Reference proteome</keyword>
<dbReference type="EMBL" id="JAHRIO010043251">
    <property type="protein sequence ID" value="MEQ2172933.1"/>
    <property type="molecule type" value="Genomic_DNA"/>
</dbReference>
<proteinExistence type="predicted"/>
<gene>
    <name evidence="2" type="ORF">GOODEAATRI_026431</name>
</gene>
<dbReference type="PROSITE" id="PS50835">
    <property type="entry name" value="IG_LIKE"/>
    <property type="match status" value="1"/>
</dbReference>
<evidence type="ECO:0000313" key="3">
    <source>
        <dbReference type="Proteomes" id="UP001476798"/>
    </source>
</evidence>
<dbReference type="InterPro" id="IPR036179">
    <property type="entry name" value="Ig-like_dom_sf"/>
</dbReference>